<keyword evidence="2" id="KW-0645">Protease</keyword>
<sequence length="702" mass="71506">MQNGLRTVKSRTEPHVGVVITDIQKPRAVRAAVVAAASLAMASGALLAAGPSQAAAGAAAPAAKTIAGSHPAWATPAGDAGSVPAGTEITGTVYLAGQDPAGLTAYATAVSDPASASYGQFLSPAQYQARFGATSAQIHAVTAWATGAGLKVVGSTEHAITVRGTDAAITKAFGTAIHQYRVGGQLRHAPARDVTVPASVSSAILGVNGLSSAGTRARPDSIRVDDTPGAAAKGTLVQKSGGTLPTTATCSDYWGQKSTTAGPAGYSKGATPFDQCSFYPSQLRKAYGITASGLTGKGATIAIVDAYGSSTMLADADQYAVNHGDKAFRNGQYTEHVDPSQWRDQDLCGGPEGWAPEEALDVEMAHGLAPDAKVVYVGADSCNDDDLLSAITTIVDQHLADVVSNSWGEIMHTTDNLDVSASEIAAYEQVFKQAAAEGIGIGFSAGDCGDSSPLAAATGANCQPDTARAQANWPDSDPWVTSVGGTALGIDSKSGSYGFETDMGTLRSNLSADGTSWVPAVPAPFYFGGGGGTSEDFAQPAYQRGSVPDSLSHTLMTGAHSRAAKRVTPDVSMVGDLYTSVLVGISDGADYSEGGYGGTSVSSPEFAAVQADALQARHHAIGFANPLLYAHPGQLRDVVDENAAQHARTPLSSIVDFGVINGSLTARLVAFGQDTSLNAVRGYDNATGLGTPTLSYLTGGRR</sequence>
<evidence type="ECO:0000256" key="7">
    <source>
        <dbReference type="ARBA" id="ARBA00023145"/>
    </source>
</evidence>
<name>A0A9W4GU32_9ACTN</name>
<comment type="cofactor">
    <cofactor evidence="1">
        <name>Ca(2+)</name>
        <dbReference type="ChEBI" id="CHEBI:29108"/>
    </cofactor>
</comment>
<evidence type="ECO:0000256" key="1">
    <source>
        <dbReference type="ARBA" id="ARBA00001913"/>
    </source>
</evidence>
<dbReference type="PANTHER" id="PTHR14218:SF15">
    <property type="entry name" value="TRIPEPTIDYL-PEPTIDASE 1"/>
    <property type="match status" value="1"/>
</dbReference>
<dbReference type="Proteomes" id="UP001152519">
    <property type="component" value="Unassembled WGS sequence"/>
</dbReference>
<keyword evidence="10" id="KW-1185">Reference proteome</keyword>
<keyword evidence="6" id="KW-0106">Calcium</keyword>
<dbReference type="SUPFAM" id="SSF52743">
    <property type="entry name" value="Subtilisin-like"/>
    <property type="match status" value="1"/>
</dbReference>
<dbReference type="PROSITE" id="PS51695">
    <property type="entry name" value="SEDOLISIN"/>
    <property type="match status" value="1"/>
</dbReference>
<reference evidence="9" key="1">
    <citation type="submission" date="2021-05" db="EMBL/GenBank/DDBJ databases">
        <authorList>
            <person name="Arsene-Ploetze F."/>
        </authorList>
    </citation>
    <scope>NUCLEOTIDE SEQUENCE</scope>
    <source>
        <strain evidence="9">DSM 42138</strain>
    </source>
</reference>
<protein>
    <submittedName>
        <fullName evidence="9">Pro-kumamolisin, activation domain</fullName>
    </submittedName>
</protein>
<dbReference type="GO" id="GO:0004252">
    <property type="term" value="F:serine-type endopeptidase activity"/>
    <property type="evidence" value="ECO:0007669"/>
    <property type="project" value="InterPro"/>
</dbReference>
<dbReference type="Gene3D" id="3.40.50.200">
    <property type="entry name" value="Peptidase S8/S53 domain"/>
    <property type="match status" value="1"/>
</dbReference>
<dbReference type="InterPro" id="IPR036852">
    <property type="entry name" value="Peptidase_S8/S53_dom_sf"/>
</dbReference>
<dbReference type="GO" id="GO:0008240">
    <property type="term" value="F:tripeptidyl-peptidase activity"/>
    <property type="evidence" value="ECO:0007669"/>
    <property type="project" value="TreeGrafter"/>
</dbReference>
<dbReference type="InterPro" id="IPR023828">
    <property type="entry name" value="Peptidase_S8_Ser-AS"/>
</dbReference>
<evidence type="ECO:0000256" key="2">
    <source>
        <dbReference type="ARBA" id="ARBA00022670"/>
    </source>
</evidence>
<dbReference type="Pfam" id="PF09286">
    <property type="entry name" value="Pro-kuma_activ"/>
    <property type="match status" value="1"/>
</dbReference>
<evidence type="ECO:0000256" key="6">
    <source>
        <dbReference type="ARBA" id="ARBA00022837"/>
    </source>
</evidence>
<keyword evidence="7" id="KW-0865">Zymogen</keyword>
<evidence type="ECO:0000313" key="10">
    <source>
        <dbReference type="Proteomes" id="UP001152519"/>
    </source>
</evidence>
<dbReference type="CDD" id="cd04056">
    <property type="entry name" value="Peptidases_S53"/>
    <property type="match status" value="1"/>
</dbReference>
<dbReference type="InterPro" id="IPR015366">
    <property type="entry name" value="S53_propep"/>
</dbReference>
<accession>A0A9W4GU32</accession>
<evidence type="ECO:0000256" key="4">
    <source>
        <dbReference type="ARBA" id="ARBA00022801"/>
    </source>
</evidence>
<organism evidence="9 10">
    <name type="scientific">Actinacidiphila cocklensis</name>
    <dbReference type="NCBI Taxonomy" id="887465"/>
    <lineage>
        <taxon>Bacteria</taxon>
        <taxon>Bacillati</taxon>
        <taxon>Actinomycetota</taxon>
        <taxon>Actinomycetes</taxon>
        <taxon>Kitasatosporales</taxon>
        <taxon>Streptomycetaceae</taxon>
        <taxon>Actinacidiphila</taxon>
    </lineage>
</organism>
<evidence type="ECO:0000259" key="8">
    <source>
        <dbReference type="PROSITE" id="PS51695"/>
    </source>
</evidence>
<dbReference type="PROSITE" id="PS00138">
    <property type="entry name" value="SUBTILASE_SER"/>
    <property type="match status" value="1"/>
</dbReference>
<dbReference type="SMART" id="SM00944">
    <property type="entry name" value="Pro-kuma_activ"/>
    <property type="match status" value="1"/>
</dbReference>
<dbReference type="CDD" id="cd11377">
    <property type="entry name" value="Pro-peptidase_S53"/>
    <property type="match status" value="1"/>
</dbReference>
<dbReference type="GO" id="GO:0046872">
    <property type="term" value="F:metal ion binding"/>
    <property type="evidence" value="ECO:0007669"/>
    <property type="project" value="UniProtKB-KW"/>
</dbReference>
<keyword evidence="4" id="KW-0378">Hydrolase</keyword>
<dbReference type="EMBL" id="CAJSLV010000092">
    <property type="protein sequence ID" value="CAG6397678.1"/>
    <property type="molecule type" value="Genomic_DNA"/>
</dbReference>
<dbReference type="InterPro" id="IPR050819">
    <property type="entry name" value="Tripeptidyl-peptidase_I"/>
</dbReference>
<evidence type="ECO:0000256" key="3">
    <source>
        <dbReference type="ARBA" id="ARBA00022723"/>
    </source>
</evidence>
<gene>
    <name evidence="9" type="ORF">SCOCK_60011</name>
</gene>
<proteinExistence type="predicted"/>
<dbReference type="SUPFAM" id="SSF54897">
    <property type="entry name" value="Protease propeptides/inhibitors"/>
    <property type="match status" value="1"/>
</dbReference>
<evidence type="ECO:0000313" key="9">
    <source>
        <dbReference type="EMBL" id="CAG6397678.1"/>
    </source>
</evidence>
<dbReference type="AlphaFoldDB" id="A0A9W4GU32"/>
<evidence type="ECO:0000256" key="5">
    <source>
        <dbReference type="ARBA" id="ARBA00022825"/>
    </source>
</evidence>
<keyword evidence="5" id="KW-0720">Serine protease</keyword>
<dbReference type="PANTHER" id="PTHR14218">
    <property type="entry name" value="PROTEASE S8 TRIPEPTIDYL PEPTIDASE I CLN2"/>
    <property type="match status" value="1"/>
</dbReference>
<keyword evidence="3" id="KW-0479">Metal-binding</keyword>
<dbReference type="InterPro" id="IPR030400">
    <property type="entry name" value="Sedolisin_dom"/>
</dbReference>
<comment type="caution">
    <text evidence="9">The sequence shown here is derived from an EMBL/GenBank/DDBJ whole genome shotgun (WGS) entry which is preliminary data.</text>
</comment>
<feature type="domain" description="Peptidase S53" evidence="8">
    <location>
        <begin position="277"/>
        <end position="702"/>
    </location>
</feature>
<dbReference type="GO" id="GO:0006508">
    <property type="term" value="P:proteolysis"/>
    <property type="evidence" value="ECO:0007669"/>
    <property type="project" value="UniProtKB-KW"/>
</dbReference>